<evidence type="ECO:0000313" key="1">
    <source>
        <dbReference type="EMBL" id="GAF70301.1"/>
    </source>
</evidence>
<reference evidence="1" key="1">
    <citation type="journal article" date="2014" name="Front. Microbiol.">
        <title>High frequency of phylogenetically diverse reductive dehalogenase-homologous genes in deep subseafloor sedimentary metagenomes.</title>
        <authorList>
            <person name="Kawai M."/>
            <person name="Futagami T."/>
            <person name="Toyoda A."/>
            <person name="Takaki Y."/>
            <person name="Nishi S."/>
            <person name="Hori S."/>
            <person name="Arai W."/>
            <person name="Tsubouchi T."/>
            <person name="Morono Y."/>
            <person name="Uchiyama I."/>
            <person name="Ito T."/>
            <person name="Fujiyama A."/>
            <person name="Inagaki F."/>
            <person name="Takami H."/>
        </authorList>
    </citation>
    <scope>NUCLEOTIDE SEQUENCE</scope>
    <source>
        <strain evidence="1">Expedition CK06-06</strain>
    </source>
</reference>
<dbReference type="AlphaFoldDB" id="X0S4X8"/>
<proteinExistence type="predicted"/>
<organism evidence="1">
    <name type="scientific">marine sediment metagenome</name>
    <dbReference type="NCBI Taxonomy" id="412755"/>
    <lineage>
        <taxon>unclassified sequences</taxon>
        <taxon>metagenomes</taxon>
        <taxon>ecological metagenomes</taxon>
    </lineage>
</organism>
<feature type="non-terminal residue" evidence="1">
    <location>
        <position position="323"/>
    </location>
</feature>
<sequence>MAISIDSTTNLTIVDQAESTGGWSFSGITKTATSGASREGTNCVGGQVSNASFGYAWYTISSVNMTTAGNERVYIWANSVGAGTVAEKGWMVHIGDGTDARAYVVGGSDAPPFFVKGWFCLMLDTANLPTAYEQTDGSGAPDLTAITQFGFGLYNTVAPSGNALNVFVDVVRYGSGIIATSGATDDISLADIAADDFDSSTGKAYGIVREIQPGVYGIQGDILFGDTGGNSIDWKETDAVVIFEDRVNGSGTNTNFQFSGQHSSTGTFRVELGVVVSSGDDEAGRSGVAFVSANPDNQPVDFDFSDSDIEDVFLYGCTLTNLR</sequence>
<comment type="caution">
    <text evidence="1">The sequence shown here is derived from an EMBL/GenBank/DDBJ whole genome shotgun (WGS) entry which is preliminary data.</text>
</comment>
<gene>
    <name evidence="1" type="ORF">S01H1_05032</name>
</gene>
<dbReference type="EMBL" id="BARS01002625">
    <property type="protein sequence ID" value="GAF70301.1"/>
    <property type="molecule type" value="Genomic_DNA"/>
</dbReference>
<accession>X0S4X8</accession>
<protein>
    <submittedName>
        <fullName evidence="1">Uncharacterized protein</fullName>
    </submittedName>
</protein>
<name>X0S4X8_9ZZZZ</name>